<proteinExistence type="predicted"/>
<name>A0ABV1EN82_9FIRM</name>
<dbReference type="InterPro" id="IPR051465">
    <property type="entry name" value="Cell_Envelope_Struct_Comp"/>
</dbReference>
<protein>
    <submittedName>
        <fullName evidence="4">S-layer homology domain-containing protein</fullName>
    </submittedName>
</protein>
<gene>
    <name evidence="4" type="ORF">WMO45_05930</name>
</gene>
<comment type="caution">
    <text evidence="4">The sequence shown here is derived from an EMBL/GenBank/DDBJ whole genome shotgun (WGS) entry which is preliminary data.</text>
</comment>
<feature type="chain" id="PRO_5045649920" evidence="2">
    <location>
        <begin position="28"/>
        <end position="544"/>
    </location>
</feature>
<keyword evidence="5" id="KW-1185">Reference proteome</keyword>
<feature type="domain" description="SLH" evidence="3">
    <location>
        <begin position="415"/>
        <end position="478"/>
    </location>
</feature>
<sequence length="544" mass="58416">MKTVFKLGTGFLLAFMLLLSLSVPAFAAETDLTATVHGSAKYMLNTVREPQVGSVGGEWAVIGLARSGYDVPQKYWDDYYATVEDYVEEHKGNLHDKKYTEYSRLIVALTAIGADPSDVAGYNLLTPLGDFDKTIWQGINGPIWALIALDAGNYDMPRNQNAKTQATRQMYVDEILARQLNDGGWNLTDKGGAGQSDPDITGMALQALAGYQSQPEVKATIDRALDYLSTTQESNGGYASHNTSSSESVVQVIVGLCALGIDLNDARFVKNGHTLLENLLSYRQDNGSFLHTSAGNGDSQMASEQGLYGLVAAERAAAGKSALYHMDDVTIHVTGVTVETIGLPGKHADVKPVPVSGSVSFADVAGHANQKAIEALASRGIINGKGDNRFDPNATMTRAEFAAIVVRALGMTPKATDAFTDVSSDAWYAGYVGTAYSYGIITGAGNGRFNPDGTITRQEAAVMVARAAKLCGMDTQLENYEILNVLAQFTDYVTIAQWAQEGVAFCYGEDILNQSDLNVEPARAILRCEIAEMLYRMLGSAKLL</sequence>
<dbReference type="SUPFAM" id="SSF48239">
    <property type="entry name" value="Terpenoid cyclases/Protein prenyltransferases"/>
    <property type="match status" value="1"/>
</dbReference>
<feature type="signal peptide" evidence="2">
    <location>
        <begin position="1"/>
        <end position="27"/>
    </location>
</feature>
<accession>A0ABV1EN82</accession>
<dbReference type="InterPro" id="IPR001119">
    <property type="entry name" value="SLH_dom"/>
</dbReference>
<dbReference type="PROSITE" id="PS51272">
    <property type="entry name" value="SLH"/>
    <property type="match status" value="3"/>
</dbReference>
<dbReference type="PANTHER" id="PTHR43308">
    <property type="entry name" value="OUTER MEMBRANE PROTEIN ALPHA-RELATED"/>
    <property type="match status" value="1"/>
</dbReference>
<evidence type="ECO:0000256" key="1">
    <source>
        <dbReference type="ARBA" id="ARBA00022737"/>
    </source>
</evidence>
<dbReference type="Pfam" id="PF00395">
    <property type="entry name" value="SLH"/>
    <property type="match status" value="2"/>
</dbReference>
<evidence type="ECO:0000259" key="3">
    <source>
        <dbReference type="PROSITE" id="PS51272"/>
    </source>
</evidence>
<dbReference type="PANTHER" id="PTHR43308:SF5">
    <property type="entry name" value="S-LAYER PROTEIN _ PEPTIDOGLYCAN ENDO-BETA-N-ACETYLGLUCOSAMINIDASE"/>
    <property type="match status" value="1"/>
</dbReference>
<organism evidence="4 5">
    <name type="scientific">Flavonifractor hominis</name>
    <dbReference type="NCBI Taxonomy" id="3133178"/>
    <lineage>
        <taxon>Bacteria</taxon>
        <taxon>Bacillati</taxon>
        <taxon>Bacillota</taxon>
        <taxon>Clostridia</taxon>
        <taxon>Eubacteriales</taxon>
        <taxon>Oscillospiraceae</taxon>
        <taxon>Flavonifractor</taxon>
    </lineage>
</organism>
<feature type="domain" description="SLH" evidence="3">
    <location>
        <begin position="356"/>
        <end position="414"/>
    </location>
</feature>
<keyword evidence="1" id="KW-0677">Repeat</keyword>
<dbReference type="RefSeq" id="WP_349139624.1">
    <property type="nucleotide sequence ID" value="NZ_JBBMFT010000002.1"/>
</dbReference>
<evidence type="ECO:0000313" key="5">
    <source>
        <dbReference type="Proteomes" id="UP001440599"/>
    </source>
</evidence>
<dbReference type="InterPro" id="IPR008930">
    <property type="entry name" value="Terpenoid_cyclase/PrenylTrfase"/>
</dbReference>
<keyword evidence="2" id="KW-0732">Signal</keyword>
<evidence type="ECO:0000256" key="2">
    <source>
        <dbReference type="SAM" id="SignalP"/>
    </source>
</evidence>
<evidence type="ECO:0000313" key="4">
    <source>
        <dbReference type="EMBL" id="MEQ2456056.1"/>
    </source>
</evidence>
<dbReference type="Gene3D" id="1.50.10.20">
    <property type="match status" value="1"/>
</dbReference>
<dbReference type="CDD" id="cd00688">
    <property type="entry name" value="ISOPREN_C2_like"/>
    <property type="match status" value="1"/>
</dbReference>
<reference evidence="4 5" key="1">
    <citation type="submission" date="2024-03" db="EMBL/GenBank/DDBJ databases">
        <title>Human intestinal bacterial collection.</title>
        <authorList>
            <person name="Pauvert C."/>
            <person name="Hitch T.C.A."/>
            <person name="Clavel T."/>
        </authorList>
    </citation>
    <scope>NUCLEOTIDE SEQUENCE [LARGE SCALE GENOMIC DNA]</scope>
    <source>
        <strain evidence="4 5">CLA-AP-H34</strain>
    </source>
</reference>
<dbReference type="EMBL" id="JBBMFT010000002">
    <property type="protein sequence ID" value="MEQ2456056.1"/>
    <property type="molecule type" value="Genomic_DNA"/>
</dbReference>
<dbReference type="Proteomes" id="UP001440599">
    <property type="component" value="Unassembled WGS sequence"/>
</dbReference>
<feature type="domain" description="SLH" evidence="3">
    <location>
        <begin position="486"/>
        <end position="544"/>
    </location>
</feature>